<dbReference type="EMBL" id="CR382133">
    <property type="protein sequence ID" value="CAG84692.2"/>
    <property type="molecule type" value="Genomic_DNA"/>
</dbReference>
<dbReference type="InterPro" id="IPR001452">
    <property type="entry name" value="SH3_domain"/>
</dbReference>
<dbReference type="GeneID" id="2899728"/>
<name>Q6BYI6_DEBHA</name>
<dbReference type="OrthoDB" id="8783038at2759"/>
<reference evidence="11 12" key="1">
    <citation type="journal article" date="2004" name="Nature">
        <title>Genome evolution in yeasts.</title>
        <authorList>
            <consortium name="Genolevures"/>
            <person name="Dujon B."/>
            <person name="Sherman D."/>
            <person name="Fischer G."/>
            <person name="Durrens P."/>
            <person name="Casaregola S."/>
            <person name="Lafontaine I."/>
            <person name="de Montigny J."/>
            <person name="Marck C."/>
            <person name="Neuveglise C."/>
            <person name="Talla E."/>
            <person name="Goffard N."/>
            <person name="Frangeul L."/>
            <person name="Aigle M."/>
            <person name="Anthouard V."/>
            <person name="Babour A."/>
            <person name="Barbe V."/>
            <person name="Barnay S."/>
            <person name="Blanchin S."/>
            <person name="Beckerich J.M."/>
            <person name="Beyne E."/>
            <person name="Bleykasten C."/>
            <person name="Boisrame A."/>
            <person name="Boyer J."/>
            <person name="Cattolico L."/>
            <person name="Confanioleri F."/>
            <person name="de Daruvar A."/>
            <person name="Despons L."/>
            <person name="Fabre E."/>
            <person name="Fairhead C."/>
            <person name="Ferry-Dumazet H."/>
            <person name="Groppi A."/>
            <person name="Hantraye F."/>
            <person name="Hennequin C."/>
            <person name="Jauniaux N."/>
            <person name="Joyet P."/>
            <person name="Kachouri R."/>
            <person name="Kerrest A."/>
            <person name="Koszul R."/>
            <person name="Lemaire M."/>
            <person name="Lesur I."/>
            <person name="Ma L."/>
            <person name="Muller H."/>
            <person name="Nicaud J.M."/>
            <person name="Nikolski M."/>
            <person name="Oztas S."/>
            <person name="Ozier-Kalogeropoulos O."/>
            <person name="Pellenz S."/>
            <person name="Potier S."/>
            <person name="Richard G.F."/>
            <person name="Straub M.L."/>
            <person name="Suleau A."/>
            <person name="Swennene D."/>
            <person name="Tekaia F."/>
            <person name="Wesolowski-Louvel M."/>
            <person name="Westhof E."/>
            <person name="Wirth B."/>
            <person name="Zeniou-Meyer M."/>
            <person name="Zivanovic I."/>
            <person name="Bolotin-Fukuhara M."/>
            <person name="Thierry A."/>
            <person name="Bouchier C."/>
            <person name="Caudron B."/>
            <person name="Scarpelli C."/>
            <person name="Gaillardin C."/>
            <person name="Weissenbach J."/>
            <person name="Wincker P."/>
            <person name="Souciet J.L."/>
        </authorList>
    </citation>
    <scope>NUCLEOTIDE SEQUENCE [LARGE SCALE GENOMIC DNA]</scope>
    <source>
        <strain evidence="12">ATCC 36239 / CBS 767 / BCRC 21394 / JCM 1990 / NBRC 0083 / IGC 2968</strain>
    </source>
</reference>
<dbReference type="FunCoup" id="Q6BYI6">
    <property type="interactions" value="379"/>
</dbReference>
<feature type="domain" description="SH3" evidence="9">
    <location>
        <begin position="469"/>
        <end position="530"/>
    </location>
</feature>
<dbReference type="Gene3D" id="2.30.30.40">
    <property type="entry name" value="SH3 Domains"/>
    <property type="match status" value="2"/>
</dbReference>
<keyword evidence="1 6" id="KW-0728">SH3 domain</keyword>
<dbReference type="VEuPathDB" id="FungiDB:DEHA2A09284g"/>
<evidence type="ECO:0000259" key="10">
    <source>
        <dbReference type="PROSITE" id="PS51741"/>
    </source>
</evidence>
<feature type="compositionally biased region" description="Basic and acidic residues" evidence="8">
    <location>
        <begin position="166"/>
        <end position="185"/>
    </location>
</feature>
<dbReference type="PROSITE" id="PS50002">
    <property type="entry name" value="SH3"/>
    <property type="match status" value="2"/>
</dbReference>
<feature type="region of interest" description="Disordered" evidence="8">
    <location>
        <begin position="163"/>
        <end position="185"/>
    </location>
</feature>
<dbReference type="AlphaFoldDB" id="Q6BYI6"/>
<comment type="function">
    <text evidence="3">Plays a role in endocytosis and trafficking to the vacuole. Functions with type I myosins to restore polarity of the actin cytoskeleton after NaCl stress.</text>
</comment>
<evidence type="ECO:0000256" key="2">
    <source>
        <dbReference type="ARBA" id="ARBA00023054"/>
    </source>
</evidence>
<dbReference type="OMA" id="YADGWWE"/>
<dbReference type="Gene3D" id="1.20.1270.60">
    <property type="entry name" value="Arfaptin homology (AH) domain/BAR domain"/>
    <property type="match status" value="1"/>
</dbReference>
<dbReference type="GO" id="GO:0006897">
    <property type="term" value="P:endocytosis"/>
    <property type="evidence" value="ECO:0007669"/>
    <property type="project" value="EnsemblFungi"/>
</dbReference>
<dbReference type="GO" id="GO:0005886">
    <property type="term" value="C:plasma membrane"/>
    <property type="evidence" value="ECO:0007669"/>
    <property type="project" value="EnsemblFungi"/>
</dbReference>
<dbReference type="SUPFAM" id="SSF50044">
    <property type="entry name" value="SH3-domain"/>
    <property type="match status" value="2"/>
</dbReference>
<dbReference type="SMART" id="SM00055">
    <property type="entry name" value="FCH"/>
    <property type="match status" value="1"/>
</dbReference>
<dbReference type="CDD" id="cd11778">
    <property type="entry name" value="SH3_Bzz1_2"/>
    <property type="match status" value="1"/>
</dbReference>
<dbReference type="PROSITE" id="PS51741">
    <property type="entry name" value="F_BAR"/>
    <property type="match status" value="1"/>
</dbReference>
<dbReference type="Proteomes" id="UP000000599">
    <property type="component" value="Chromosome A"/>
</dbReference>
<feature type="region of interest" description="Disordered" evidence="8">
    <location>
        <begin position="533"/>
        <end position="552"/>
    </location>
</feature>
<evidence type="ECO:0000256" key="6">
    <source>
        <dbReference type="PROSITE-ProRule" id="PRU00192"/>
    </source>
</evidence>
<dbReference type="SUPFAM" id="SSF103657">
    <property type="entry name" value="BAR/IMD domain-like"/>
    <property type="match status" value="1"/>
</dbReference>
<evidence type="ECO:0000256" key="3">
    <source>
        <dbReference type="ARBA" id="ARBA00054085"/>
    </source>
</evidence>
<dbReference type="SMART" id="SM00326">
    <property type="entry name" value="SH3"/>
    <property type="match status" value="2"/>
</dbReference>
<feature type="compositionally biased region" description="Polar residues" evidence="8">
    <location>
        <begin position="440"/>
        <end position="449"/>
    </location>
</feature>
<dbReference type="InterPro" id="IPR035459">
    <property type="entry name" value="Bzz1_SH3_1"/>
</dbReference>
<dbReference type="RefSeq" id="XP_456733.2">
    <property type="nucleotide sequence ID" value="XM_456733.1"/>
</dbReference>
<dbReference type="InterPro" id="IPR027267">
    <property type="entry name" value="AH/BAR_dom_sf"/>
</dbReference>
<feature type="region of interest" description="Disordered" evidence="8">
    <location>
        <begin position="413"/>
        <end position="478"/>
    </location>
</feature>
<dbReference type="Pfam" id="PF00018">
    <property type="entry name" value="SH3_1"/>
    <property type="match status" value="1"/>
</dbReference>
<proteinExistence type="inferred from homology"/>
<evidence type="ECO:0000256" key="8">
    <source>
        <dbReference type="SAM" id="MobiDB-lite"/>
    </source>
</evidence>
<keyword evidence="2 7" id="KW-0175">Coiled coil</keyword>
<evidence type="ECO:0000256" key="1">
    <source>
        <dbReference type="ARBA" id="ARBA00022443"/>
    </source>
</evidence>
<dbReference type="InterPro" id="IPR001060">
    <property type="entry name" value="FCH_dom"/>
</dbReference>
<dbReference type="FunFam" id="1.20.1270.60:FF:000060">
    <property type="entry name" value="Actin polymerization protein Bzz1"/>
    <property type="match status" value="1"/>
</dbReference>
<dbReference type="Pfam" id="PF14604">
    <property type="entry name" value="SH3_9"/>
    <property type="match status" value="1"/>
</dbReference>
<evidence type="ECO:0000313" key="12">
    <source>
        <dbReference type="Proteomes" id="UP000000599"/>
    </source>
</evidence>
<dbReference type="PRINTS" id="PR00452">
    <property type="entry name" value="SH3DOMAIN"/>
</dbReference>
<dbReference type="HOGENOM" id="CLU_015390_1_0_1"/>
<accession>Q6BYI6</accession>
<comment type="similarity">
    <text evidence="4">Belongs to the BZZ1 family.</text>
</comment>
<dbReference type="GO" id="GO:0008047">
    <property type="term" value="F:enzyme activator activity"/>
    <property type="evidence" value="ECO:0007669"/>
    <property type="project" value="EnsemblFungi"/>
</dbReference>
<feature type="domain" description="F-BAR" evidence="10">
    <location>
        <begin position="6"/>
        <end position="272"/>
    </location>
</feature>
<dbReference type="GO" id="GO:0030833">
    <property type="term" value="P:regulation of actin filament polymerization"/>
    <property type="evidence" value="ECO:0007669"/>
    <property type="project" value="TreeGrafter"/>
</dbReference>
<organism evidence="11 12">
    <name type="scientific">Debaryomyces hansenii (strain ATCC 36239 / CBS 767 / BCRC 21394 / JCM 1990 / NBRC 0083 / IGC 2968)</name>
    <name type="common">Yeast</name>
    <name type="synonym">Torulaspora hansenii</name>
    <dbReference type="NCBI Taxonomy" id="284592"/>
    <lineage>
        <taxon>Eukaryota</taxon>
        <taxon>Fungi</taxon>
        <taxon>Dikarya</taxon>
        <taxon>Ascomycota</taxon>
        <taxon>Saccharomycotina</taxon>
        <taxon>Pichiomycetes</taxon>
        <taxon>Debaryomycetaceae</taxon>
        <taxon>Debaryomyces</taxon>
    </lineage>
</organism>
<feature type="compositionally biased region" description="Low complexity" evidence="8">
    <location>
        <begin position="420"/>
        <end position="432"/>
    </location>
</feature>
<dbReference type="InParanoid" id="Q6BYI6"/>
<dbReference type="FunFam" id="2.30.30.40:FF:000072">
    <property type="entry name" value="Unconventional Myosin IB"/>
    <property type="match status" value="1"/>
</dbReference>
<feature type="compositionally biased region" description="Polar residues" evidence="8">
    <location>
        <begin position="461"/>
        <end position="470"/>
    </location>
</feature>
<dbReference type="STRING" id="284592.Q6BYI6"/>
<dbReference type="eggNOG" id="KOG3565">
    <property type="taxonomic scope" value="Eukaryota"/>
</dbReference>
<evidence type="ECO:0000313" key="11">
    <source>
        <dbReference type="EMBL" id="CAG84692.2"/>
    </source>
</evidence>
<dbReference type="CDD" id="cd11912">
    <property type="entry name" value="SH3_Bzz1_1"/>
    <property type="match status" value="1"/>
</dbReference>
<dbReference type="GO" id="GO:0045010">
    <property type="term" value="P:actin nucleation"/>
    <property type="evidence" value="ECO:0007669"/>
    <property type="project" value="EnsemblFungi"/>
</dbReference>
<protein>
    <recommendedName>
        <fullName evidence="5">Protein BZZ1</fullName>
    </recommendedName>
</protein>
<dbReference type="PANTHER" id="PTHR15735:SF21">
    <property type="entry name" value="PROTEIN NERVOUS WRECK"/>
    <property type="match status" value="1"/>
</dbReference>
<sequence length="614" mass="68816">MSLQEVSIGNDLKDSFKPTSKWVNNGINWINDIEEFYRERATIEKEYASKLSELCKKHFEKKAKNSTSLSVGDEPQITPGSLESASLVLWNEVLTQTEAIAEEKVSFSREINTKLGDNFSSLKNKTGRIAKQIESIDEYLVSEKTKTEDEVNKAKKQYDSLCESTESARQKTEKSSSEKHQQKLQEKEVAMNIGKNEYLIKINIANRLKDKYFYQDVPELLDYFQELNETRVGLLNKLLKNASIIERNSNDRIKEKLHIIDSTIDQNNPKLDVAMFIKHNAFDWKEPQDFYFIPCAIWHDDESLITKEPELTELKRRLNVCSSDIAKYEDSCIESKQSLEELTASRKAELTNLTLKFDTKFNNSLSLLQRFLKTDSERIKNEVEIEVIQNFAGDKDLSYFEVREKKKSKFGFLRGKKHSSSSSGGAVANDNSSDIHSLHTVKSGTSQKSHAGLFSLRRNRGQSNASSASTGPKGKALYQYDATGDDEASISPGEQFDVVDEDDGSGWTMIRTNQGNEGLVPTAYIEVTMGAPSAPSVNSGGKKKGPSVAPKRGAKRVQYVEALYDYQADGDDELTITAGDKIALVQADTDGSGWTEGELNGVTGMFPTSYVKEA</sequence>
<dbReference type="KEGG" id="dha:DEHA2A09284g"/>
<feature type="domain" description="SH3" evidence="9">
    <location>
        <begin position="555"/>
        <end position="614"/>
    </location>
</feature>
<dbReference type="GO" id="GO:0009651">
    <property type="term" value="P:response to salt stress"/>
    <property type="evidence" value="ECO:0007669"/>
    <property type="project" value="EnsemblFungi"/>
</dbReference>
<dbReference type="PANTHER" id="PTHR15735">
    <property type="entry name" value="FCH AND DOUBLE SH3 DOMAINS PROTEIN"/>
    <property type="match status" value="1"/>
</dbReference>
<dbReference type="InterPro" id="IPR031160">
    <property type="entry name" value="F_BAR_dom"/>
</dbReference>
<evidence type="ECO:0000259" key="9">
    <source>
        <dbReference type="PROSITE" id="PS50002"/>
    </source>
</evidence>
<dbReference type="InterPro" id="IPR036028">
    <property type="entry name" value="SH3-like_dom_sf"/>
</dbReference>
<evidence type="ECO:0000256" key="5">
    <source>
        <dbReference type="ARBA" id="ARBA00074946"/>
    </source>
</evidence>
<dbReference type="GO" id="GO:0030479">
    <property type="term" value="C:actin cortical patch"/>
    <property type="evidence" value="ECO:0007669"/>
    <property type="project" value="EnsemblFungi"/>
</dbReference>
<evidence type="ECO:0000256" key="7">
    <source>
        <dbReference type="PROSITE-ProRule" id="PRU01077"/>
    </source>
</evidence>
<dbReference type="Pfam" id="PF00611">
    <property type="entry name" value="FCH"/>
    <property type="match status" value="1"/>
</dbReference>
<evidence type="ECO:0000256" key="4">
    <source>
        <dbReference type="ARBA" id="ARBA00061387"/>
    </source>
</evidence>
<gene>
    <name evidence="11" type="ordered locus">DEHA2A09284g</name>
</gene>
<keyword evidence="12" id="KW-1185">Reference proteome</keyword>
<dbReference type="GO" id="GO:0005543">
    <property type="term" value="F:phospholipid binding"/>
    <property type="evidence" value="ECO:0007669"/>
    <property type="project" value="EnsemblFungi"/>
</dbReference>